<keyword evidence="1" id="KW-0175">Coiled coil</keyword>
<protein>
    <submittedName>
        <fullName evidence="3">Uncharacterized protein</fullName>
    </submittedName>
</protein>
<feature type="coiled-coil region" evidence="1">
    <location>
        <begin position="518"/>
        <end position="552"/>
    </location>
</feature>
<reference evidence="3" key="1">
    <citation type="submission" date="2021-01" db="EMBL/GenBank/DDBJ databases">
        <title>Adiantum capillus-veneris genome.</title>
        <authorList>
            <person name="Fang Y."/>
            <person name="Liao Q."/>
        </authorList>
    </citation>
    <scope>NUCLEOTIDE SEQUENCE</scope>
    <source>
        <strain evidence="3">H3</strain>
        <tissue evidence="3">Leaf</tissue>
    </source>
</reference>
<dbReference type="OrthoDB" id="1923295at2759"/>
<gene>
    <name evidence="3" type="ORF">GOP47_0008271</name>
</gene>
<proteinExistence type="predicted"/>
<organism evidence="3 4">
    <name type="scientific">Adiantum capillus-veneris</name>
    <name type="common">Maidenhair fern</name>
    <dbReference type="NCBI Taxonomy" id="13818"/>
    <lineage>
        <taxon>Eukaryota</taxon>
        <taxon>Viridiplantae</taxon>
        <taxon>Streptophyta</taxon>
        <taxon>Embryophyta</taxon>
        <taxon>Tracheophyta</taxon>
        <taxon>Polypodiopsida</taxon>
        <taxon>Polypodiidae</taxon>
        <taxon>Polypodiales</taxon>
        <taxon>Pteridineae</taxon>
        <taxon>Pteridaceae</taxon>
        <taxon>Vittarioideae</taxon>
        <taxon>Adiantum</taxon>
    </lineage>
</organism>
<evidence type="ECO:0000313" key="3">
    <source>
        <dbReference type="EMBL" id="KAI5076206.1"/>
    </source>
</evidence>
<comment type="caution">
    <text evidence="3">The sequence shown here is derived from an EMBL/GenBank/DDBJ whole genome shotgun (WGS) entry which is preliminary data.</text>
</comment>
<dbReference type="AlphaFoldDB" id="A0A9D4UYH3"/>
<keyword evidence="4" id="KW-1185">Reference proteome</keyword>
<dbReference type="Proteomes" id="UP000886520">
    <property type="component" value="Chromosome 8"/>
</dbReference>
<evidence type="ECO:0000256" key="1">
    <source>
        <dbReference type="SAM" id="Coils"/>
    </source>
</evidence>
<sequence>MISGWSSLQLPLGPESHGRGAFTPPPPSMASRPSSREQSFRSYDDRGGLDSFSFPELKVTLVENLIGALINATEILDGYTPSPGVHAAVKHLLGFEASNQDRDLALASHLLPQSEPLEILFHERLISGSSVQSSISASLDNMASTQLRSQGHTHADPAVWSSFALHGGGLSQGRWKFSANTIHSGGSHGNVHSPSSEEDLLLQEARSKAFRSRMEPDEMKDIRRAEISGDGLVDVALSDSKQATNVSYGLTKKSGVCAETERAWSLAEILRPSQQNSLFWGSIALGMLLIGAVIVTCQSSFFKGRQLQRPSVKRRILKSQWYGSPASPAWEHKNFQMKISEFPKYPLLEVDGDRKLLRFPSGSAGVSAAFVKRENQPIIRAQTPQKQPIWQSIQDMRIGHVPSPNKAGGGQPIRQTIHSSSPLLRKQHGSMKAQQEQILNGGASAEGLPEDKNETVVSQPKGSGFHGARVRRSIVQDEMPNPSFSRINTSKSRIDQGQWGKEDEIDLDRRIEKLYQTIQAVEQHRRSAMLALEEERQRSLALEQEMSKQREAAAVLGEEVRLLKESHNALLTSLQKKYSTSAAARTAADLVYQDWERRVAAELLAEGGYLNEGIEVCGCQGFILVLHHYRLGQD</sequence>
<feature type="region of interest" description="Disordered" evidence="2">
    <location>
        <begin position="443"/>
        <end position="467"/>
    </location>
</feature>
<evidence type="ECO:0000313" key="4">
    <source>
        <dbReference type="Proteomes" id="UP000886520"/>
    </source>
</evidence>
<dbReference type="EMBL" id="JABFUD020000008">
    <property type="protein sequence ID" value="KAI5076206.1"/>
    <property type="molecule type" value="Genomic_DNA"/>
</dbReference>
<feature type="region of interest" description="Disordered" evidence="2">
    <location>
        <begin position="11"/>
        <end position="42"/>
    </location>
</feature>
<name>A0A9D4UYH3_ADICA</name>
<evidence type="ECO:0000256" key="2">
    <source>
        <dbReference type="SAM" id="MobiDB-lite"/>
    </source>
</evidence>
<accession>A0A9D4UYH3</accession>